<sequence length="101" mass="10789">METQVDPAVLDGAAVQCDGLAGRLRQAVARMEPESRVAINGLGGGFLIRAALERVTASRVDEFGKFERYLGQTGEALAATAADYRRADAVSADRFAFLREG</sequence>
<accession>A0ABQ4A4X3</accession>
<gene>
    <name evidence="1" type="ORF">Ahu01nite_089980</name>
</gene>
<evidence type="ECO:0000313" key="2">
    <source>
        <dbReference type="Proteomes" id="UP000603200"/>
    </source>
</evidence>
<protein>
    <recommendedName>
        <fullName evidence="3">Excreted virulence factor EspC (Type VII ESX diderm)</fullName>
    </recommendedName>
</protein>
<evidence type="ECO:0008006" key="3">
    <source>
        <dbReference type="Google" id="ProtNLM"/>
    </source>
</evidence>
<name>A0ABQ4A4X3_9ACTN</name>
<dbReference type="Proteomes" id="UP000603200">
    <property type="component" value="Unassembled WGS sequence"/>
</dbReference>
<dbReference type="Gene3D" id="1.10.287.1060">
    <property type="entry name" value="ESAT-6-like"/>
    <property type="match status" value="1"/>
</dbReference>
<comment type="caution">
    <text evidence="1">The sequence shown here is derived from an EMBL/GenBank/DDBJ whole genome shotgun (WGS) entry which is preliminary data.</text>
</comment>
<keyword evidence="2" id="KW-1185">Reference proteome</keyword>
<evidence type="ECO:0000313" key="1">
    <source>
        <dbReference type="EMBL" id="GIE25896.1"/>
    </source>
</evidence>
<dbReference type="InterPro" id="IPR036689">
    <property type="entry name" value="ESAT-6-like_sf"/>
</dbReference>
<organism evidence="1 2">
    <name type="scientific">Winogradskya humida</name>
    <dbReference type="NCBI Taxonomy" id="113566"/>
    <lineage>
        <taxon>Bacteria</taxon>
        <taxon>Bacillati</taxon>
        <taxon>Actinomycetota</taxon>
        <taxon>Actinomycetes</taxon>
        <taxon>Micromonosporales</taxon>
        <taxon>Micromonosporaceae</taxon>
        <taxon>Winogradskya</taxon>
    </lineage>
</organism>
<reference evidence="1 2" key="1">
    <citation type="submission" date="2021-01" db="EMBL/GenBank/DDBJ databases">
        <title>Whole genome shotgun sequence of Actinoplanes humidus NBRC 14915.</title>
        <authorList>
            <person name="Komaki H."/>
            <person name="Tamura T."/>
        </authorList>
    </citation>
    <scope>NUCLEOTIDE SEQUENCE [LARGE SCALE GENOMIC DNA]</scope>
    <source>
        <strain evidence="1 2">NBRC 14915</strain>
    </source>
</reference>
<dbReference type="RefSeq" id="WP_203842823.1">
    <property type="nucleotide sequence ID" value="NZ_BAAATV010000028.1"/>
</dbReference>
<dbReference type="EMBL" id="BOMN01000130">
    <property type="protein sequence ID" value="GIE25896.1"/>
    <property type="molecule type" value="Genomic_DNA"/>
</dbReference>
<dbReference type="SUPFAM" id="SSF140453">
    <property type="entry name" value="EsxAB dimer-like"/>
    <property type="match status" value="1"/>
</dbReference>
<proteinExistence type="predicted"/>